<dbReference type="Pfam" id="PF07714">
    <property type="entry name" value="PK_Tyr_Ser-Thr"/>
    <property type="match status" value="1"/>
</dbReference>
<dbReference type="InterPro" id="IPR001245">
    <property type="entry name" value="Ser-Thr/Tyr_kinase_cat_dom"/>
</dbReference>
<feature type="signal peptide" evidence="3">
    <location>
        <begin position="1"/>
        <end position="25"/>
    </location>
</feature>
<evidence type="ECO:0000256" key="1">
    <source>
        <dbReference type="ARBA" id="ARBA00022741"/>
    </source>
</evidence>
<accession>A9USD3</accession>
<proteinExistence type="predicted"/>
<reference evidence="5 6" key="1">
    <citation type="journal article" date="2008" name="Nature">
        <title>The genome of the choanoflagellate Monosiga brevicollis and the origin of metazoans.</title>
        <authorList>
            <consortium name="JGI Sequencing"/>
            <person name="King N."/>
            <person name="Westbrook M.J."/>
            <person name="Young S.L."/>
            <person name="Kuo A."/>
            <person name="Abedin M."/>
            <person name="Chapman J."/>
            <person name="Fairclough S."/>
            <person name="Hellsten U."/>
            <person name="Isogai Y."/>
            <person name="Letunic I."/>
            <person name="Marr M."/>
            <person name="Pincus D."/>
            <person name="Putnam N."/>
            <person name="Rokas A."/>
            <person name="Wright K.J."/>
            <person name="Zuzow R."/>
            <person name="Dirks W."/>
            <person name="Good M."/>
            <person name="Goodstein D."/>
            <person name="Lemons D."/>
            <person name="Li W."/>
            <person name="Lyons J.B."/>
            <person name="Morris A."/>
            <person name="Nichols S."/>
            <person name="Richter D.J."/>
            <person name="Salamov A."/>
            <person name="Bork P."/>
            <person name="Lim W.A."/>
            <person name="Manning G."/>
            <person name="Miller W.T."/>
            <person name="McGinnis W."/>
            <person name="Shapiro H."/>
            <person name="Tjian R."/>
            <person name="Grigoriev I.V."/>
            <person name="Rokhsar D."/>
        </authorList>
    </citation>
    <scope>NUCLEOTIDE SEQUENCE [LARGE SCALE GENOMIC DNA]</scope>
    <source>
        <strain evidence="6">MX1 / ATCC 50154</strain>
    </source>
</reference>
<organism evidence="5 6">
    <name type="scientific">Monosiga brevicollis</name>
    <name type="common">Choanoflagellate</name>
    <dbReference type="NCBI Taxonomy" id="81824"/>
    <lineage>
        <taxon>Eukaryota</taxon>
        <taxon>Choanoflagellata</taxon>
        <taxon>Craspedida</taxon>
        <taxon>Salpingoecidae</taxon>
        <taxon>Monosiga</taxon>
    </lineage>
</organism>
<dbReference type="KEGG" id="mbr:MONBRDRAFT_22889"/>
<keyword evidence="6" id="KW-1185">Reference proteome</keyword>
<evidence type="ECO:0000313" key="6">
    <source>
        <dbReference type="Proteomes" id="UP000001357"/>
    </source>
</evidence>
<dbReference type="SUPFAM" id="SSF50965">
    <property type="entry name" value="Galactose oxidase, central domain"/>
    <property type="match status" value="1"/>
</dbReference>
<dbReference type="PROSITE" id="PS50011">
    <property type="entry name" value="PROTEIN_KINASE_DOM"/>
    <property type="match status" value="1"/>
</dbReference>
<evidence type="ECO:0000256" key="3">
    <source>
        <dbReference type="SAM" id="SignalP"/>
    </source>
</evidence>
<dbReference type="InterPro" id="IPR051681">
    <property type="entry name" value="Ser/Thr_Kinases-Pseudokinases"/>
</dbReference>
<dbReference type="PANTHER" id="PTHR44329:SF298">
    <property type="entry name" value="MIXED LINEAGE KINASE DOMAIN-LIKE PROTEIN"/>
    <property type="match status" value="1"/>
</dbReference>
<sequence length="907" mass="98504">MAVSPHVGLAKHLVVLAVLLQIALGSQNFNVWTGAVPTIHAPSARVGAVLVELDGAFHACTQWHPGRESIACFGGLSLDPLTQTIRALDSTVVVGLTADIAVVEINASRVNAPLARFGHGLTRLNAPNTDASNAADGSEDSGSCLVVSGGLDLQSNGQQVLPSRSFELQCGSIFAPWHPLIASGGTEPAPRFAHVAQALNGTHMVVMGGCDQTSYHCQAANFRADVWVLRLQASTAGSPPLGLWHRLSLTIPAAGGQLFSHFWAFDAELEQLYLLDNSDEDLIDFRVLTFHGSDASAQTMTAAPSSMRPAARQGFASVFFQDNFLLFGGYSGLSYLKDALAFAPQGRFWVTAIDESVPGVQAIGAAVTLHPDRRTMTLIGGRQDDGRAVNGLWELAVNDMVWTLAAPSLQSSMGEDLSSTSTSLVDSDHFLLFGGMNTSWDVVKPHSSLLLVHFSGANVTEVHFDEGPSGRAGHQMALLGPQGQRQLVIAGGWQYLDQLNLNASLVHDDAWVASWPPTDQAVTFERLPDCSWGGLASGAALELNINVTGLLLFGGYSRRLGRIDTEGRLLLSTNGAWTCETISTSVARPQVFFSASAQTASEKLMVYGGLRLAEDGAWETSSELWLGEYDHGTKFLRWLLISESALAGHFGSTATVASLGSYDVFLLFGGGTVAKDRVSMDMVQARLTLGCPSGYFAEDFQKDRCLPCPEGTYASEAVLATIGAWLYFRVHHRFSSLISVQELQERLIEESNLQLDELKRAWEIKAEDIHFLDSLDQGSYGEVWRAQWQDRIVAVKKLKHSVMMMDSAAVKMFNEEVHLMRSIRNVNVVFFYGAGLLGDSPFLVTEYLARGSLQSVLASDMPITWQRRLKLLHDTASGMVYLHALKPRRIHRDLKVHKHFIIVCLVA</sequence>
<dbReference type="SUPFAM" id="SSF56112">
    <property type="entry name" value="Protein kinase-like (PK-like)"/>
    <property type="match status" value="1"/>
</dbReference>
<gene>
    <name evidence="5" type="ORF">MONBRDRAFT_22889</name>
</gene>
<evidence type="ECO:0000256" key="2">
    <source>
        <dbReference type="ARBA" id="ARBA00022840"/>
    </source>
</evidence>
<dbReference type="RefSeq" id="XP_001743047.1">
    <property type="nucleotide sequence ID" value="XM_001742995.1"/>
</dbReference>
<dbReference type="InterPro" id="IPR011043">
    <property type="entry name" value="Gal_Oxase/kelch_b-propeller"/>
</dbReference>
<keyword evidence="2" id="KW-0067">ATP-binding</keyword>
<dbReference type="GO" id="GO:0004672">
    <property type="term" value="F:protein kinase activity"/>
    <property type="evidence" value="ECO:0000318"/>
    <property type="project" value="GO_Central"/>
</dbReference>
<dbReference type="eggNOG" id="KOG0192">
    <property type="taxonomic scope" value="Eukaryota"/>
</dbReference>
<dbReference type="STRING" id="81824.A9USD3"/>
<evidence type="ECO:0000313" key="5">
    <source>
        <dbReference type="EMBL" id="EDQ91761.1"/>
    </source>
</evidence>
<dbReference type="Gene3D" id="2.120.10.80">
    <property type="entry name" value="Kelch-type beta propeller"/>
    <property type="match status" value="2"/>
</dbReference>
<dbReference type="GO" id="GO:0005737">
    <property type="term" value="C:cytoplasm"/>
    <property type="evidence" value="ECO:0000318"/>
    <property type="project" value="GO_Central"/>
</dbReference>
<keyword evidence="3" id="KW-0732">Signal</keyword>
<dbReference type="Proteomes" id="UP000001357">
    <property type="component" value="Unassembled WGS sequence"/>
</dbReference>
<dbReference type="Gene3D" id="1.10.510.10">
    <property type="entry name" value="Transferase(Phosphotransferase) domain 1"/>
    <property type="match status" value="1"/>
</dbReference>
<feature type="chain" id="PRO_5002742401" description="Protein kinase domain-containing protein" evidence="3">
    <location>
        <begin position="26"/>
        <end position="907"/>
    </location>
</feature>
<dbReference type="AlphaFoldDB" id="A9USD3"/>
<protein>
    <recommendedName>
        <fullName evidence="4">Protein kinase domain-containing protein</fullName>
    </recommendedName>
</protein>
<dbReference type="InterPro" id="IPR011009">
    <property type="entry name" value="Kinase-like_dom_sf"/>
</dbReference>
<dbReference type="PANTHER" id="PTHR44329">
    <property type="entry name" value="SERINE/THREONINE-PROTEIN KINASE TNNI3K-RELATED"/>
    <property type="match status" value="1"/>
</dbReference>
<dbReference type="EMBL" id="CH991544">
    <property type="protein sequence ID" value="EDQ91761.1"/>
    <property type="molecule type" value="Genomic_DNA"/>
</dbReference>
<dbReference type="GO" id="GO:0005524">
    <property type="term" value="F:ATP binding"/>
    <property type="evidence" value="ECO:0007669"/>
    <property type="project" value="UniProtKB-KW"/>
</dbReference>
<dbReference type="SUPFAM" id="SSF117281">
    <property type="entry name" value="Kelch motif"/>
    <property type="match status" value="2"/>
</dbReference>
<dbReference type="InterPro" id="IPR015915">
    <property type="entry name" value="Kelch-typ_b-propeller"/>
</dbReference>
<dbReference type="InterPro" id="IPR000719">
    <property type="entry name" value="Prot_kinase_dom"/>
</dbReference>
<keyword evidence="1" id="KW-0547">Nucleotide-binding</keyword>
<dbReference type="InParanoid" id="A9USD3"/>
<feature type="domain" description="Protein kinase" evidence="4">
    <location>
        <begin position="769"/>
        <end position="907"/>
    </location>
</feature>
<evidence type="ECO:0000259" key="4">
    <source>
        <dbReference type="PROSITE" id="PS50011"/>
    </source>
</evidence>
<dbReference type="GO" id="GO:0007165">
    <property type="term" value="P:signal transduction"/>
    <property type="evidence" value="ECO:0000318"/>
    <property type="project" value="GO_Central"/>
</dbReference>
<dbReference type="GeneID" id="5888377"/>
<name>A9USD3_MONBE</name>